<dbReference type="GO" id="GO:0008556">
    <property type="term" value="F:P-type potassium transmembrane transporter activity"/>
    <property type="evidence" value="ECO:0007669"/>
    <property type="project" value="InterPro"/>
</dbReference>
<keyword evidence="1" id="KW-0812">Transmembrane</keyword>
<feature type="transmembrane region" description="Helical" evidence="1">
    <location>
        <begin position="6"/>
        <end position="23"/>
    </location>
</feature>
<sequence>MTFYIVGAIVAILLMVYLVIALLKPELFS</sequence>
<keyword evidence="1" id="KW-1133">Transmembrane helix</keyword>
<gene>
    <name evidence="2" type="ORF">GALL_05290</name>
</gene>
<dbReference type="GO" id="GO:0005886">
    <property type="term" value="C:plasma membrane"/>
    <property type="evidence" value="ECO:0007669"/>
    <property type="project" value="InterPro"/>
</dbReference>
<dbReference type="NCBIfam" id="TIGR02115">
    <property type="entry name" value="potass_kdpF"/>
    <property type="match status" value="1"/>
</dbReference>
<name>A0A1J5TFF3_9ZZZZ</name>
<proteinExistence type="predicted"/>
<dbReference type="AlphaFoldDB" id="A0A1J5TFF3"/>
<evidence type="ECO:0000256" key="1">
    <source>
        <dbReference type="SAM" id="Phobius"/>
    </source>
</evidence>
<accession>A0A1J5TFF3</accession>
<dbReference type="InterPro" id="IPR011726">
    <property type="entry name" value="KdpF"/>
</dbReference>
<protein>
    <submittedName>
        <fullName evidence="2">F subunit of K+-transporting ATPase (Potass_KdpF)</fullName>
    </submittedName>
</protein>
<comment type="caution">
    <text evidence="2">The sequence shown here is derived from an EMBL/GenBank/DDBJ whole genome shotgun (WGS) entry which is preliminary data.</text>
</comment>
<reference evidence="2" key="1">
    <citation type="submission" date="2016-10" db="EMBL/GenBank/DDBJ databases">
        <title>Sequence of Gallionella enrichment culture.</title>
        <authorList>
            <person name="Poehlein A."/>
            <person name="Muehling M."/>
            <person name="Daniel R."/>
        </authorList>
    </citation>
    <scope>NUCLEOTIDE SEQUENCE</scope>
</reference>
<dbReference type="EMBL" id="MLJW01000001">
    <property type="protein sequence ID" value="OIR19647.1"/>
    <property type="molecule type" value="Genomic_DNA"/>
</dbReference>
<keyword evidence="1" id="KW-0472">Membrane</keyword>
<evidence type="ECO:0000313" key="2">
    <source>
        <dbReference type="EMBL" id="OIR19647.1"/>
    </source>
</evidence>
<dbReference type="Pfam" id="PF09604">
    <property type="entry name" value="Potass_KdpF"/>
    <property type="match status" value="1"/>
</dbReference>
<organism evidence="2">
    <name type="scientific">mine drainage metagenome</name>
    <dbReference type="NCBI Taxonomy" id="410659"/>
    <lineage>
        <taxon>unclassified sequences</taxon>
        <taxon>metagenomes</taxon>
        <taxon>ecological metagenomes</taxon>
    </lineage>
</organism>